<evidence type="ECO:0000313" key="3">
    <source>
        <dbReference type="EMBL" id="PWA95956.1"/>
    </source>
</evidence>
<sequence length="289" mass="31915">MTSVLFRTGSGPIHSSLLPASPKISLPLRHDSFSSGEKPEFSPLRRHPSLNRRICRATSEPQAIIRLKSISAGSQMLPEVEEDLFSDNGDVIGCIASLKFAEECFDSMRWTPESGIGGNGSGRDRGSYGSGRNNNDNDNDNEQKKIGAHYQKMLKSNPNDPLLLRNYGKFLHEVEGDVVKAEECYGRAILASPGDGELLSLYGKLIWDTQRDGERAQSYFDQAISVSPDDCMVMGSYAQFMWEAEEDDETNEDESGSKVSLPVLRFSKFGLVYFGSSFLISRSSCIKDG</sequence>
<dbReference type="PANTHER" id="PTHR26312">
    <property type="entry name" value="TETRATRICOPEPTIDE REPEAT PROTEIN 5"/>
    <property type="match status" value="1"/>
</dbReference>
<dbReference type="OrthoDB" id="439046at2759"/>
<dbReference type="AlphaFoldDB" id="A0A2U1QD76"/>
<dbReference type="InterPro" id="IPR057352">
    <property type="entry name" value="TPR_TmcB/C"/>
</dbReference>
<proteinExistence type="predicted"/>
<dbReference type="Proteomes" id="UP000245207">
    <property type="component" value="Unassembled WGS sequence"/>
</dbReference>
<dbReference type="PANTHER" id="PTHR26312:SF123">
    <property type="entry name" value="TETRATRICOPEPTIDE REPEAT (TPR)-LIKE SUPERFAMILY PROTEIN"/>
    <property type="match status" value="1"/>
</dbReference>
<feature type="domain" description="TmcB/TmcC TPR repeats" evidence="2">
    <location>
        <begin position="143"/>
        <end position="188"/>
    </location>
</feature>
<reference evidence="3 4" key="1">
    <citation type="journal article" date="2018" name="Mol. Plant">
        <title>The genome of Artemisia annua provides insight into the evolution of Asteraceae family and artemisinin biosynthesis.</title>
        <authorList>
            <person name="Shen Q."/>
            <person name="Zhang L."/>
            <person name="Liao Z."/>
            <person name="Wang S."/>
            <person name="Yan T."/>
            <person name="Shi P."/>
            <person name="Liu M."/>
            <person name="Fu X."/>
            <person name="Pan Q."/>
            <person name="Wang Y."/>
            <person name="Lv Z."/>
            <person name="Lu X."/>
            <person name="Zhang F."/>
            <person name="Jiang W."/>
            <person name="Ma Y."/>
            <person name="Chen M."/>
            <person name="Hao X."/>
            <person name="Li L."/>
            <person name="Tang Y."/>
            <person name="Lv G."/>
            <person name="Zhou Y."/>
            <person name="Sun X."/>
            <person name="Brodelius P.E."/>
            <person name="Rose J.K.C."/>
            <person name="Tang K."/>
        </authorList>
    </citation>
    <scope>NUCLEOTIDE SEQUENCE [LARGE SCALE GENOMIC DNA]</scope>
    <source>
        <strain evidence="4">cv. Huhao1</strain>
        <tissue evidence="3">Leaf</tissue>
    </source>
</reference>
<dbReference type="EMBL" id="PKPP01000209">
    <property type="protein sequence ID" value="PWA95956.1"/>
    <property type="molecule type" value="Genomic_DNA"/>
</dbReference>
<dbReference type="Pfam" id="PF25474">
    <property type="entry name" value="TPR_TmcB"/>
    <property type="match status" value="1"/>
</dbReference>
<dbReference type="Gene3D" id="1.25.40.10">
    <property type="entry name" value="Tetratricopeptide repeat domain"/>
    <property type="match status" value="1"/>
</dbReference>
<dbReference type="SUPFAM" id="SSF48452">
    <property type="entry name" value="TPR-like"/>
    <property type="match status" value="1"/>
</dbReference>
<organism evidence="3 4">
    <name type="scientific">Artemisia annua</name>
    <name type="common">Sweet wormwood</name>
    <dbReference type="NCBI Taxonomy" id="35608"/>
    <lineage>
        <taxon>Eukaryota</taxon>
        <taxon>Viridiplantae</taxon>
        <taxon>Streptophyta</taxon>
        <taxon>Embryophyta</taxon>
        <taxon>Tracheophyta</taxon>
        <taxon>Spermatophyta</taxon>
        <taxon>Magnoliopsida</taxon>
        <taxon>eudicotyledons</taxon>
        <taxon>Gunneridae</taxon>
        <taxon>Pentapetalae</taxon>
        <taxon>asterids</taxon>
        <taxon>campanulids</taxon>
        <taxon>Asterales</taxon>
        <taxon>Asteraceae</taxon>
        <taxon>Asteroideae</taxon>
        <taxon>Anthemideae</taxon>
        <taxon>Artemisiinae</taxon>
        <taxon>Artemisia</taxon>
    </lineage>
</organism>
<protein>
    <submittedName>
        <fullName evidence="3">Tetratricopeptide-like helical</fullName>
    </submittedName>
</protein>
<evidence type="ECO:0000259" key="2">
    <source>
        <dbReference type="Pfam" id="PF25474"/>
    </source>
</evidence>
<dbReference type="InterPro" id="IPR011990">
    <property type="entry name" value="TPR-like_helical_dom_sf"/>
</dbReference>
<dbReference type="STRING" id="35608.A0A2U1QD76"/>
<gene>
    <name evidence="3" type="ORF">CTI12_AA045170</name>
</gene>
<comment type="caution">
    <text evidence="3">The sequence shown here is derived from an EMBL/GenBank/DDBJ whole genome shotgun (WGS) entry which is preliminary data.</text>
</comment>
<keyword evidence="4" id="KW-1185">Reference proteome</keyword>
<accession>A0A2U1QD76</accession>
<evidence type="ECO:0000256" key="1">
    <source>
        <dbReference type="SAM" id="MobiDB-lite"/>
    </source>
</evidence>
<evidence type="ECO:0000313" key="4">
    <source>
        <dbReference type="Proteomes" id="UP000245207"/>
    </source>
</evidence>
<feature type="region of interest" description="Disordered" evidence="1">
    <location>
        <begin position="112"/>
        <end position="143"/>
    </location>
</feature>
<name>A0A2U1QD76_ARTAN</name>